<evidence type="ECO:0000313" key="2">
    <source>
        <dbReference type="Proteomes" id="UP000581087"/>
    </source>
</evidence>
<evidence type="ECO:0000313" key="1">
    <source>
        <dbReference type="EMBL" id="NYD67035.1"/>
    </source>
</evidence>
<dbReference type="RefSeq" id="WP_164989983.1">
    <property type="nucleotide sequence ID" value="NZ_JACCBI010000001.1"/>
</dbReference>
<dbReference type="EMBL" id="JACCBI010000001">
    <property type="protein sequence ID" value="NYD67035.1"/>
    <property type="molecule type" value="Genomic_DNA"/>
</dbReference>
<sequence length="92" mass="10482">MDRASEHLTAALEAPGGSSARRLLRRVWSIVRVLWGDVDLDVDLVVRRRETGVEVLRTTADVGEPDLLLQTVRDDLATKTVEEFIREWRIVD</sequence>
<organism evidence="1 2">
    <name type="scientific">Agromyces atrinae</name>
    <dbReference type="NCBI Taxonomy" id="592376"/>
    <lineage>
        <taxon>Bacteria</taxon>
        <taxon>Bacillati</taxon>
        <taxon>Actinomycetota</taxon>
        <taxon>Actinomycetes</taxon>
        <taxon>Micrococcales</taxon>
        <taxon>Microbacteriaceae</taxon>
        <taxon>Agromyces</taxon>
    </lineage>
</organism>
<dbReference type="Proteomes" id="UP000581087">
    <property type="component" value="Unassembled WGS sequence"/>
</dbReference>
<comment type="caution">
    <text evidence="1">The sequence shown here is derived from an EMBL/GenBank/DDBJ whole genome shotgun (WGS) entry which is preliminary data.</text>
</comment>
<gene>
    <name evidence="1" type="ORF">BJ972_001554</name>
</gene>
<accession>A0A852SGG7</accession>
<proteinExistence type="predicted"/>
<protein>
    <submittedName>
        <fullName evidence="1">Uncharacterized protein</fullName>
    </submittedName>
</protein>
<name>A0A852SGG7_9MICO</name>
<reference evidence="1 2" key="1">
    <citation type="submission" date="2020-07" db="EMBL/GenBank/DDBJ databases">
        <title>Sequencing the genomes of 1000 actinobacteria strains.</title>
        <authorList>
            <person name="Klenk H.-P."/>
        </authorList>
    </citation>
    <scope>NUCLEOTIDE SEQUENCE [LARGE SCALE GENOMIC DNA]</scope>
    <source>
        <strain evidence="1 2">DSM 23870</strain>
    </source>
</reference>
<dbReference type="AlphaFoldDB" id="A0A852SGG7"/>